<name>A0AAN7SXC5_9EURO</name>
<reference evidence="1 2" key="1">
    <citation type="submission" date="2023-08" db="EMBL/GenBank/DDBJ databases">
        <title>Black Yeasts Isolated from many extreme environments.</title>
        <authorList>
            <person name="Coleine C."/>
            <person name="Stajich J.E."/>
            <person name="Selbmann L."/>
        </authorList>
    </citation>
    <scope>NUCLEOTIDE SEQUENCE [LARGE SCALE GENOMIC DNA]</scope>
    <source>
        <strain evidence="1 2">CCFEE 5910</strain>
    </source>
</reference>
<evidence type="ECO:0000313" key="2">
    <source>
        <dbReference type="Proteomes" id="UP001309876"/>
    </source>
</evidence>
<comment type="caution">
    <text evidence="1">The sequence shown here is derived from an EMBL/GenBank/DDBJ whole genome shotgun (WGS) entry which is preliminary data.</text>
</comment>
<sequence>MSVAQGTSHSIEGAQSSAEDPLIAALPPRTDYITYLTILEYQLTPQNLPTLTSLLQEDDGTLATEIGWDLLKLVLPILRIEPDKAQKCLDVIARRGNPREVVVRVAEELERLGQDDSDIEADPSEREDGLPTFAGEAPHVHLGTMSLHGMPSQTKSGVSADKVDLEKDEDTNFAMEEVKLQALLSMLSLLHPRIRTQYPSRFLATSLPAALAAYRRLSMSSASTLAFLNTLTNLAGRKRPALPPRVSTTDVLASAPLPDPESKNETTVAAPSIAANEAAITQRLLQAVLLEVLEEHMTASSEPQPPLTARLRVSLEPDSVTTLRRAEVDGLENNADAGAADKLLVKFASVARDLKLDVLAELQTLDNLDATDEAESESQHDYPTSPAQIPISATALLILYSTQLFQQTLSSKVDTSKTTTLPNSVNPMVLQIVDRQYETDLRMRSSLPAVDVLLSILYLMFCTSEPHHPTNEQPPVTLSRTGTTTESQTLLLAIDNILQDIFLTLPDADLRDNAHHIASHILHGHCQRETRLKIIKTLLLTDNAAARSSVLEAHSGSLKSIAVEWLKAELYPTPRVEKMMARLQPDTERGLTSDHLGNDMWALVFPADKMVPVPAVDVDSQEKEQVVGDFATDMPFYISSMNLLWMMARNHDMSVATAGPAEEEGTSSIVPSAQAAKVDILSKGEEMLSRLVKWKDYLVGHVAVGQTVNSGPNSGRGHNLEAAGVSVTDVFALEDAVGRVLEALEAS</sequence>
<protein>
    <submittedName>
        <fullName evidence="1">YAP1-binding protein 1</fullName>
    </submittedName>
</protein>
<keyword evidence="2" id="KW-1185">Reference proteome</keyword>
<dbReference type="PANTHER" id="PTHR28020">
    <property type="entry name" value="YAP1-BINDING PROTEIN 1-RELATED"/>
    <property type="match status" value="1"/>
</dbReference>
<evidence type="ECO:0000313" key="1">
    <source>
        <dbReference type="EMBL" id="KAK5083976.1"/>
    </source>
</evidence>
<dbReference type="InterPro" id="IPR040347">
    <property type="entry name" value="YBP1/2"/>
</dbReference>
<organism evidence="1 2">
    <name type="scientific">Lithohypha guttulata</name>
    <dbReference type="NCBI Taxonomy" id="1690604"/>
    <lineage>
        <taxon>Eukaryota</taxon>
        <taxon>Fungi</taxon>
        <taxon>Dikarya</taxon>
        <taxon>Ascomycota</taxon>
        <taxon>Pezizomycotina</taxon>
        <taxon>Eurotiomycetes</taxon>
        <taxon>Chaetothyriomycetidae</taxon>
        <taxon>Chaetothyriales</taxon>
        <taxon>Trichomeriaceae</taxon>
        <taxon>Lithohypha</taxon>
    </lineage>
</organism>
<proteinExistence type="predicted"/>
<dbReference type="InterPro" id="IPR013877">
    <property type="entry name" value="YAP-bd/ALF4/Glomulin"/>
</dbReference>
<dbReference type="AlphaFoldDB" id="A0AAN7SXC5"/>
<dbReference type="Proteomes" id="UP001309876">
    <property type="component" value="Unassembled WGS sequence"/>
</dbReference>
<dbReference type="EMBL" id="JAVRRJ010000006">
    <property type="protein sequence ID" value="KAK5083976.1"/>
    <property type="molecule type" value="Genomic_DNA"/>
</dbReference>
<dbReference type="GO" id="GO:0005737">
    <property type="term" value="C:cytoplasm"/>
    <property type="evidence" value="ECO:0007669"/>
    <property type="project" value="TreeGrafter"/>
</dbReference>
<dbReference type="GO" id="GO:0034599">
    <property type="term" value="P:cellular response to oxidative stress"/>
    <property type="evidence" value="ECO:0007669"/>
    <property type="project" value="InterPro"/>
</dbReference>
<dbReference type="Pfam" id="PF08568">
    <property type="entry name" value="Kinetochor_Ybp2"/>
    <property type="match status" value="1"/>
</dbReference>
<gene>
    <name evidence="1" type="primary">YBP1</name>
    <name evidence="1" type="ORF">LTR05_006483</name>
</gene>
<accession>A0AAN7SXC5</accession>
<dbReference type="PANTHER" id="PTHR28020:SF1">
    <property type="entry name" value="YAP1-BINDING PROTEIN 1-RELATED"/>
    <property type="match status" value="1"/>
</dbReference>